<organism evidence="1 2">
    <name type="scientific">Carboxydocella sporoproducens DSM 16521</name>
    <dbReference type="NCBI Taxonomy" id="1121270"/>
    <lineage>
        <taxon>Bacteria</taxon>
        <taxon>Bacillati</taxon>
        <taxon>Bacillota</taxon>
        <taxon>Clostridia</taxon>
        <taxon>Eubacteriales</taxon>
        <taxon>Clostridiales Family XVI. Incertae Sedis</taxon>
        <taxon>Carboxydocella</taxon>
    </lineage>
</organism>
<gene>
    <name evidence="1" type="ORF">SAMN02745885_01010</name>
</gene>
<keyword evidence="2" id="KW-1185">Reference proteome</keyword>
<dbReference type="EMBL" id="FUXM01000008">
    <property type="protein sequence ID" value="SJZ82246.1"/>
    <property type="molecule type" value="Genomic_DNA"/>
</dbReference>
<sequence>MPQVVLTEAERGILVQAARYCLQKCRGGGPAAGCEDCSLLERALGKLEQAT</sequence>
<evidence type="ECO:0000313" key="2">
    <source>
        <dbReference type="Proteomes" id="UP000189933"/>
    </source>
</evidence>
<evidence type="ECO:0000313" key="1">
    <source>
        <dbReference type="EMBL" id="SJZ82246.1"/>
    </source>
</evidence>
<dbReference type="RefSeq" id="WP_159071838.1">
    <property type="nucleotide sequence ID" value="NZ_FUXM01000008.1"/>
</dbReference>
<proteinExistence type="predicted"/>
<reference evidence="2" key="1">
    <citation type="submission" date="2017-02" db="EMBL/GenBank/DDBJ databases">
        <authorList>
            <person name="Varghese N."/>
            <person name="Submissions S."/>
        </authorList>
    </citation>
    <scope>NUCLEOTIDE SEQUENCE [LARGE SCALE GENOMIC DNA]</scope>
    <source>
        <strain evidence="2">DSM 16521</strain>
    </source>
</reference>
<dbReference type="AlphaFoldDB" id="A0A1T4NT95"/>
<accession>A0A1T4NT95</accession>
<protein>
    <submittedName>
        <fullName evidence="1">Uncharacterized protein</fullName>
    </submittedName>
</protein>
<dbReference type="Proteomes" id="UP000189933">
    <property type="component" value="Unassembled WGS sequence"/>
</dbReference>
<name>A0A1T4NT95_9FIRM</name>